<evidence type="ECO:0000313" key="1">
    <source>
        <dbReference type="EMBL" id="TYK17870.1"/>
    </source>
</evidence>
<protein>
    <submittedName>
        <fullName evidence="1">Putative mitochondrial protein</fullName>
    </submittedName>
</protein>
<dbReference type="EMBL" id="SSTD01007940">
    <property type="protein sequence ID" value="TYK17870.1"/>
    <property type="molecule type" value="Genomic_DNA"/>
</dbReference>
<comment type="caution">
    <text evidence="1">The sequence shown here is derived from an EMBL/GenBank/DDBJ whole genome shotgun (WGS) entry which is preliminary data.</text>
</comment>
<reference evidence="1 2" key="1">
    <citation type="submission" date="2019-08" db="EMBL/GenBank/DDBJ databases">
        <title>Draft genome sequences of two oriental melons (Cucumis melo L. var makuwa).</title>
        <authorList>
            <person name="Kwon S.-Y."/>
        </authorList>
    </citation>
    <scope>NUCLEOTIDE SEQUENCE [LARGE SCALE GENOMIC DNA]</scope>
    <source>
        <strain evidence="2">cv. Chang Bougi</strain>
        <tissue evidence="1">Leaf</tissue>
    </source>
</reference>
<accession>A0A5D3D2H6</accession>
<gene>
    <name evidence="1" type="ORF">E5676_scaffold306G001450</name>
</gene>
<dbReference type="AlphaFoldDB" id="A0A5D3D2H6"/>
<organism evidence="1 2">
    <name type="scientific">Cucumis melo var. makuwa</name>
    <name type="common">Oriental melon</name>
    <dbReference type="NCBI Taxonomy" id="1194695"/>
    <lineage>
        <taxon>Eukaryota</taxon>
        <taxon>Viridiplantae</taxon>
        <taxon>Streptophyta</taxon>
        <taxon>Embryophyta</taxon>
        <taxon>Tracheophyta</taxon>
        <taxon>Spermatophyta</taxon>
        <taxon>Magnoliopsida</taxon>
        <taxon>eudicotyledons</taxon>
        <taxon>Gunneridae</taxon>
        <taxon>Pentapetalae</taxon>
        <taxon>rosids</taxon>
        <taxon>fabids</taxon>
        <taxon>Cucurbitales</taxon>
        <taxon>Cucurbitaceae</taxon>
        <taxon>Benincaseae</taxon>
        <taxon>Cucumis</taxon>
    </lineage>
</organism>
<proteinExistence type="predicted"/>
<name>A0A5D3D2H6_CUCMM</name>
<sequence>MDLPPGFMVDLEINTISLSSKFKAFTTSLDAAIIPKNTYEAMESPKWKAVVVEEMGALEENKTWDNEDGDKHEIKDLENLKYFLRMEVAQSRKGILVSQRKYTLDLLKETETIGCRQTNTPMEFNVKLGNYVDKVPADKEKETSKRCIEVYTDSDWARSMANRKYSSGYCTFVWGNIDNELPMKLVITKLLAA</sequence>
<dbReference type="Proteomes" id="UP000321947">
    <property type="component" value="Unassembled WGS sequence"/>
</dbReference>
<evidence type="ECO:0000313" key="2">
    <source>
        <dbReference type="Proteomes" id="UP000321947"/>
    </source>
</evidence>